<evidence type="ECO:0000313" key="11">
    <source>
        <dbReference type="Proteomes" id="UP000215465"/>
    </source>
</evidence>
<dbReference type="Gene3D" id="3.40.190.10">
    <property type="entry name" value="Periplasmic binding protein-like II"/>
    <property type="match status" value="2"/>
</dbReference>
<dbReference type="FunFam" id="3.40.190.10:FF:000035">
    <property type="entry name" value="Molybdate ABC transporter substrate-binding protein"/>
    <property type="match status" value="1"/>
</dbReference>
<protein>
    <submittedName>
        <fullName evidence="8">Molybdate ABC transporter substrate-binding protein</fullName>
    </submittedName>
    <submittedName>
        <fullName evidence="9">Molybdate-binding periplasmic protein</fullName>
    </submittedName>
</protein>
<dbReference type="EMBL" id="LT906482">
    <property type="protein sequence ID" value="SNW09661.1"/>
    <property type="molecule type" value="Genomic_DNA"/>
</dbReference>
<organism evidence="8 10">
    <name type="scientific">Eikenella corrodens</name>
    <dbReference type="NCBI Taxonomy" id="539"/>
    <lineage>
        <taxon>Bacteria</taxon>
        <taxon>Pseudomonadati</taxon>
        <taxon>Pseudomonadota</taxon>
        <taxon>Betaproteobacteria</taxon>
        <taxon>Neisseriales</taxon>
        <taxon>Neisseriaceae</taxon>
        <taxon>Eikenella</taxon>
    </lineage>
</organism>
<evidence type="ECO:0000256" key="6">
    <source>
        <dbReference type="PIRSR" id="PIRSR004846-1"/>
    </source>
</evidence>
<dbReference type="Pfam" id="PF13531">
    <property type="entry name" value="SBP_bac_11"/>
    <property type="match status" value="1"/>
</dbReference>
<name>A0A1A9RGM1_EIKCO</name>
<evidence type="ECO:0000313" key="10">
    <source>
        <dbReference type="Proteomes" id="UP000078003"/>
    </source>
</evidence>
<dbReference type="GO" id="GO:1901359">
    <property type="term" value="F:tungstate binding"/>
    <property type="evidence" value="ECO:0007669"/>
    <property type="project" value="UniProtKB-ARBA"/>
</dbReference>
<dbReference type="GeneID" id="60770467"/>
<dbReference type="EMBL" id="LXSF01000001">
    <property type="protein sequence ID" value="OAM18132.1"/>
    <property type="molecule type" value="Genomic_DNA"/>
</dbReference>
<dbReference type="RefSeq" id="WP_003824359.1">
    <property type="nucleotide sequence ID" value="NZ_CP082861.1"/>
</dbReference>
<dbReference type="InterPro" id="IPR050682">
    <property type="entry name" value="ModA/WtpA"/>
</dbReference>
<proteinExistence type="inferred from homology"/>
<evidence type="ECO:0000256" key="5">
    <source>
        <dbReference type="ARBA" id="ARBA00062515"/>
    </source>
</evidence>
<feature type="binding site" evidence="6">
    <location>
        <position position="187"/>
    </location>
    <ligand>
        <name>molybdate</name>
        <dbReference type="ChEBI" id="CHEBI:36264"/>
    </ligand>
</feature>
<gene>
    <name evidence="9" type="primary">modA</name>
    <name evidence="8" type="ORF">A7P85_00120</name>
    <name evidence="9" type="ORF">SAMEA4412678_01566</name>
</gene>
<keyword evidence="3 6" id="KW-0479">Metal-binding</keyword>
<sequence>MRRFSQTALMLALACAALSASAKEITVSAAASLKEAFQEINTAYSRAHPDTQIRLNTAASGVLLQQLVQGAPVDVLATADQETMDKAAEAKVIAPASRRTFAMNDLVLIQPQNAAVRVNTLQDLSKPQVQRVAVGNPASVPAGRYTKAALEKAGLWQAVEGKMISTQNVRQALDYVSRGEVDAGFVYRTDAMLIRDRVRIVRAVPLEKPVSYAIAVTASSKDAAEAARYLDFIRSREGNRILQKYGFNPARR</sequence>
<reference evidence="9 11" key="3">
    <citation type="submission" date="2017-06" db="EMBL/GenBank/DDBJ databases">
        <authorList>
            <consortium name="Pathogen Informatics"/>
        </authorList>
    </citation>
    <scope>NUCLEOTIDE SEQUENCE [LARGE SCALE GENOMIC DNA]</scope>
    <source>
        <strain evidence="9 11">NCTC10596</strain>
    </source>
</reference>
<evidence type="ECO:0000256" key="2">
    <source>
        <dbReference type="ARBA" id="ARBA00022505"/>
    </source>
</evidence>
<dbReference type="PANTHER" id="PTHR30632:SF0">
    <property type="entry name" value="SULFATE-BINDING PROTEIN"/>
    <property type="match status" value="1"/>
</dbReference>
<dbReference type="PANTHER" id="PTHR30632">
    <property type="entry name" value="MOLYBDATE-BINDING PERIPLASMIC PROTEIN"/>
    <property type="match status" value="1"/>
</dbReference>
<reference evidence="10" key="1">
    <citation type="submission" date="2016-05" db="EMBL/GenBank/DDBJ databases">
        <title>Draft genome of Corynebacterium afermentans subsp. afermentans LCDC 88199T.</title>
        <authorList>
            <person name="Bernier A.-M."/>
            <person name="Bernard K."/>
        </authorList>
    </citation>
    <scope>NUCLEOTIDE SEQUENCE [LARGE SCALE GENOMIC DNA]</scope>
    <source>
        <strain evidence="10">NML01-0328</strain>
    </source>
</reference>
<evidence type="ECO:0000256" key="1">
    <source>
        <dbReference type="ARBA" id="ARBA00009175"/>
    </source>
</evidence>
<reference evidence="8" key="2">
    <citation type="submission" date="2016-05" db="EMBL/GenBank/DDBJ databases">
        <authorList>
            <person name="Lavstsen T."/>
            <person name="Jespersen J.S."/>
        </authorList>
    </citation>
    <scope>NUCLEOTIDE SEQUENCE</scope>
    <source>
        <strain evidence="8">NML01-0328</strain>
    </source>
</reference>
<dbReference type="NCBIfam" id="TIGR01256">
    <property type="entry name" value="modA"/>
    <property type="match status" value="1"/>
</dbReference>
<evidence type="ECO:0000256" key="7">
    <source>
        <dbReference type="SAM" id="SignalP"/>
    </source>
</evidence>
<dbReference type="KEGG" id="ecor:SAMEA4412678_1566"/>
<comment type="similarity">
    <text evidence="1">Belongs to the bacterial solute-binding protein ModA family.</text>
</comment>
<comment type="subunit">
    <text evidence="5">The complex is composed of two ATP-binding proteins (ModC), two transmembrane proteins (ModB) and a solute-binding protein (ModA).</text>
</comment>
<evidence type="ECO:0000313" key="8">
    <source>
        <dbReference type="EMBL" id="OAM18132.1"/>
    </source>
</evidence>
<feature type="chain" id="PRO_5036015984" evidence="7">
    <location>
        <begin position="23"/>
        <end position="252"/>
    </location>
</feature>
<dbReference type="Proteomes" id="UP000078003">
    <property type="component" value="Unassembled WGS sequence"/>
</dbReference>
<keyword evidence="4 7" id="KW-0732">Signal</keyword>
<dbReference type="PIRSF" id="PIRSF004846">
    <property type="entry name" value="ModA"/>
    <property type="match status" value="1"/>
</dbReference>
<dbReference type="InterPro" id="IPR005950">
    <property type="entry name" value="ModA"/>
</dbReference>
<evidence type="ECO:0000256" key="4">
    <source>
        <dbReference type="ARBA" id="ARBA00022729"/>
    </source>
</evidence>
<dbReference type="SUPFAM" id="SSF53850">
    <property type="entry name" value="Periplasmic binding protein-like II"/>
    <property type="match status" value="1"/>
</dbReference>
<dbReference type="Proteomes" id="UP000215465">
    <property type="component" value="Chromosome 1"/>
</dbReference>
<accession>A0A1A9RGM1</accession>
<feature type="binding site" evidence="6">
    <location>
        <position position="60"/>
    </location>
    <ligand>
        <name>molybdate</name>
        <dbReference type="ChEBI" id="CHEBI:36264"/>
    </ligand>
</feature>
<dbReference type="GO" id="GO:0030973">
    <property type="term" value="F:molybdate ion binding"/>
    <property type="evidence" value="ECO:0007669"/>
    <property type="project" value="UniProtKB-ARBA"/>
</dbReference>
<evidence type="ECO:0000256" key="3">
    <source>
        <dbReference type="ARBA" id="ARBA00022723"/>
    </source>
</evidence>
<dbReference type="GO" id="GO:0046872">
    <property type="term" value="F:metal ion binding"/>
    <property type="evidence" value="ECO:0007669"/>
    <property type="project" value="UniProtKB-KW"/>
</dbReference>
<keyword evidence="2 6" id="KW-0500">Molybdenum</keyword>
<dbReference type="GO" id="GO:0015689">
    <property type="term" value="P:molybdate ion transport"/>
    <property type="evidence" value="ECO:0007669"/>
    <property type="project" value="InterPro"/>
</dbReference>
<dbReference type="PROSITE" id="PS51257">
    <property type="entry name" value="PROKAR_LIPOPROTEIN"/>
    <property type="match status" value="1"/>
</dbReference>
<feature type="binding site" evidence="6">
    <location>
        <position position="32"/>
    </location>
    <ligand>
        <name>molybdate</name>
        <dbReference type="ChEBI" id="CHEBI:36264"/>
    </ligand>
</feature>
<feature type="binding site" evidence="6">
    <location>
        <position position="142"/>
    </location>
    <ligand>
        <name>molybdate</name>
        <dbReference type="ChEBI" id="CHEBI:36264"/>
    </ligand>
</feature>
<evidence type="ECO:0000313" key="9">
    <source>
        <dbReference type="EMBL" id="SNW09661.1"/>
    </source>
</evidence>
<feature type="signal peptide" evidence="7">
    <location>
        <begin position="1"/>
        <end position="22"/>
    </location>
</feature>
<dbReference type="AlphaFoldDB" id="A0A1A9RGM1"/>
<feature type="binding site" evidence="6">
    <location>
        <position position="169"/>
    </location>
    <ligand>
        <name>molybdate</name>
        <dbReference type="ChEBI" id="CHEBI:36264"/>
    </ligand>
</feature>